<dbReference type="InterPro" id="IPR002582">
    <property type="entry name" value="ACPS"/>
</dbReference>
<keyword evidence="7" id="KW-0275">Fatty acid biosynthesis</keyword>
<dbReference type="SUPFAM" id="SSF56214">
    <property type="entry name" value="4'-phosphopantetheinyl transferase"/>
    <property type="match status" value="1"/>
</dbReference>
<reference evidence="9 10" key="1">
    <citation type="journal article" date="2016" name="Sci. Rep.">
        <title>A novel ammonia-oxidizing archaeon from wastewater treatment plant: Its enrichment, physiological and genomic characteristics.</title>
        <authorList>
            <person name="Li Y."/>
            <person name="Ding K."/>
            <person name="Wen X."/>
            <person name="Zhang B."/>
            <person name="Shen B."/>
            <person name="Yang Y."/>
        </authorList>
    </citation>
    <scope>NUCLEOTIDE SEQUENCE [LARGE SCALE GENOMIC DNA]</scope>
    <source>
        <strain evidence="9 10">SAT1</strain>
    </source>
</reference>
<accession>A0A3G1B577</accession>
<gene>
    <name evidence="9" type="ORF">SU86_006955</name>
</gene>
<dbReference type="InterPro" id="IPR004568">
    <property type="entry name" value="Ppantetheine-prot_Trfase_dom"/>
</dbReference>
<evidence type="ECO:0000313" key="10">
    <source>
        <dbReference type="Proteomes" id="UP000266745"/>
    </source>
</evidence>
<name>A0A3G1B577_9ARCH</name>
<dbReference type="GeneID" id="24874291"/>
<dbReference type="GO" id="GO:0006633">
    <property type="term" value="P:fatty acid biosynthetic process"/>
    <property type="evidence" value="ECO:0007669"/>
    <property type="project" value="UniProtKB-KW"/>
</dbReference>
<dbReference type="Proteomes" id="UP000266745">
    <property type="component" value="Chromosome"/>
</dbReference>
<keyword evidence="2 9" id="KW-0808">Transferase</keyword>
<evidence type="ECO:0000259" key="8">
    <source>
        <dbReference type="Pfam" id="PF01648"/>
    </source>
</evidence>
<dbReference type="KEGG" id="tah:SU86_006955"/>
<protein>
    <submittedName>
        <fullName evidence="9">4-phosphopantetheinyl transferase</fullName>
    </submittedName>
</protein>
<dbReference type="InterPro" id="IPR008278">
    <property type="entry name" value="4-PPantetheinyl_Trfase_dom"/>
</dbReference>
<evidence type="ECO:0000256" key="5">
    <source>
        <dbReference type="ARBA" id="ARBA00022842"/>
    </source>
</evidence>
<evidence type="ECO:0000256" key="4">
    <source>
        <dbReference type="ARBA" id="ARBA00022832"/>
    </source>
</evidence>
<dbReference type="InterPro" id="IPR037143">
    <property type="entry name" value="4-PPantetheinyl_Trfase_dom_sf"/>
</dbReference>
<evidence type="ECO:0000256" key="7">
    <source>
        <dbReference type="ARBA" id="ARBA00023160"/>
    </source>
</evidence>
<dbReference type="Pfam" id="PF01648">
    <property type="entry name" value="ACPS"/>
    <property type="match status" value="1"/>
</dbReference>
<evidence type="ECO:0000256" key="1">
    <source>
        <dbReference type="ARBA" id="ARBA00022516"/>
    </source>
</evidence>
<dbReference type="EMBL" id="CP011097">
    <property type="protein sequence ID" value="AJZ76149.1"/>
    <property type="molecule type" value="Genomic_DNA"/>
</dbReference>
<dbReference type="OrthoDB" id="186883at2157"/>
<keyword evidence="10" id="KW-1185">Reference proteome</keyword>
<organism evidence="9 10">
    <name type="scientific">Candidatus Nitrosotenuis cloacae</name>
    <dbReference type="NCBI Taxonomy" id="1603555"/>
    <lineage>
        <taxon>Archaea</taxon>
        <taxon>Nitrososphaerota</taxon>
        <taxon>Candidatus Nitrosotenuis</taxon>
    </lineage>
</organism>
<dbReference type="RefSeq" id="WP_048186838.1">
    <property type="nucleotide sequence ID" value="NZ_CP011097.1"/>
</dbReference>
<keyword evidence="3" id="KW-0479">Metal-binding</keyword>
<keyword evidence="6" id="KW-0443">Lipid metabolism</keyword>
<sequence length="117" mass="13664">MLNNIGIGIDIVDVDKFKQIPFESKPGFYKQIFNQTEIKYCLKYKNYHEHFAGKFAIKEAVKKSIRNRVHMIDIETYHIKSKPHVQLKKLASNYSFYVSMSHEKNLAVAIVISELTI</sequence>
<evidence type="ECO:0000256" key="6">
    <source>
        <dbReference type="ARBA" id="ARBA00023098"/>
    </source>
</evidence>
<dbReference type="HAMAP" id="MF_00101">
    <property type="entry name" value="AcpS"/>
    <property type="match status" value="1"/>
</dbReference>
<proteinExistence type="inferred from homology"/>
<keyword evidence="1" id="KW-0444">Lipid biosynthesis</keyword>
<dbReference type="GO" id="GO:0000287">
    <property type="term" value="F:magnesium ion binding"/>
    <property type="evidence" value="ECO:0007669"/>
    <property type="project" value="InterPro"/>
</dbReference>
<dbReference type="Gene3D" id="3.90.470.20">
    <property type="entry name" value="4'-phosphopantetheinyl transferase domain"/>
    <property type="match status" value="1"/>
</dbReference>
<keyword evidence="4" id="KW-0276">Fatty acid metabolism</keyword>
<evidence type="ECO:0000313" key="9">
    <source>
        <dbReference type="EMBL" id="AJZ76149.1"/>
    </source>
</evidence>
<dbReference type="STRING" id="1603555.SU86_006955"/>
<keyword evidence="5" id="KW-0460">Magnesium</keyword>
<evidence type="ECO:0000256" key="3">
    <source>
        <dbReference type="ARBA" id="ARBA00022723"/>
    </source>
</evidence>
<dbReference type="GO" id="GO:0008897">
    <property type="term" value="F:holo-[acyl-carrier-protein] synthase activity"/>
    <property type="evidence" value="ECO:0007669"/>
    <property type="project" value="InterPro"/>
</dbReference>
<dbReference type="AlphaFoldDB" id="A0A3G1B577"/>
<evidence type="ECO:0000256" key="2">
    <source>
        <dbReference type="ARBA" id="ARBA00022679"/>
    </source>
</evidence>
<dbReference type="NCBIfam" id="TIGR00556">
    <property type="entry name" value="pantethn_trn"/>
    <property type="match status" value="1"/>
</dbReference>
<feature type="domain" description="4'-phosphopantetheinyl transferase" evidence="8">
    <location>
        <begin position="6"/>
        <end position="110"/>
    </location>
</feature>